<sequence>MAEFKLQHTLRRHEDAIHTLAISLKSRTLLSAGQEGLILAWNLQSGEIEQEIDCCFHGPVACVIWLYQSDTEPRAFAAGFADGTVHVYERTSTSSAFQFSNMVRAHDGPVENMCWDPTRSRLATVGAGSVQIWSWTNRAFTALIEDPPRKPYIARTVHFLDKGASVLVSYLESHELHCYGIEPWSLKWARPLPTRIGDSCLPDVGSFLFVSNLKNGVDKYAIPTLERIESFPHPILRNAIVQLAFAPVADLLIAGGDDGFVRVFDHRTGKFMQRVSHTRSGSEVRTITCAEDETSCVLVSAASARKHACDIKVWSLERNTADPSATKSHASNTQSTGFRSRNCATALLLGVVVVICSALITMLMLYWVFLSSEDLKPLVMALLEALLLRLKHLTQDASTISEWPTE</sequence>
<accession>A0A5M3MTH4</accession>
<dbReference type="SUPFAM" id="SSF50978">
    <property type="entry name" value="WD40 repeat-like"/>
    <property type="match status" value="1"/>
</dbReference>
<dbReference type="PANTHER" id="PTHR19857:SF8">
    <property type="entry name" value="ANGIO-ASSOCIATED MIGRATORY CELL PROTEIN"/>
    <property type="match status" value="1"/>
</dbReference>
<evidence type="ECO:0000256" key="1">
    <source>
        <dbReference type="ARBA" id="ARBA00022574"/>
    </source>
</evidence>
<dbReference type="GeneID" id="19203085"/>
<gene>
    <name evidence="5" type="ORF">CONPUDRAFT_152858</name>
</gene>
<feature type="repeat" description="WD" evidence="3">
    <location>
        <begin position="238"/>
        <end position="274"/>
    </location>
</feature>
<dbReference type="InterPro" id="IPR051179">
    <property type="entry name" value="WD_repeat_multifunction"/>
</dbReference>
<keyword evidence="1 3" id="KW-0853">WD repeat</keyword>
<reference evidence="6" key="1">
    <citation type="journal article" date="2012" name="Science">
        <title>The Paleozoic origin of enzymatic lignin decomposition reconstructed from 31 fungal genomes.</title>
        <authorList>
            <person name="Floudas D."/>
            <person name="Binder M."/>
            <person name="Riley R."/>
            <person name="Barry K."/>
            <person name="Blanchette R.A."/>
            <person name="Henrissat B."/>
            <person name="Martinez A.T."/>
            <person name="Otillar R."/>
            <person name="Spatafora J.W."/>
            <person name="Yadav J.S."/>
            <person name="Aerts A."/>
            <person name="Benoit I."/>
            <person name="Boyd A."/>
            <person name="Carlson A."/>
            <person name="Copeland A."/>
            <person name="Coutinho P.M."/>
            <person name="de Vries R.P."/>
            <person name="Ferreira P."/>
            <person name="Findley K."/>
            <person name="Foster B."/>
            <person name="Gaskell J."/>
            <person name="Glotzer D."/>
            <person name="Gorecki P."/>
            <person name="Heitman J."/>
            <person name="Hesse C."/>
            <person name="Hori C."/>
            <person name="Igarashi K."/>
            <person name="Jurgens J.A."/>
            <person name="Kallen N."/>
            <person name="Kersten P."/>
            <person name="Kohler A."/>
            <person name="Kuees U."/>
            <person name="Kumar T.K.A."/>
            <person name="Kuo A."/>
            <person name="LaButti K."/>
            <person name="Larrondo L.F."/>
            <person name="Lindquist E."/>
            <person name="Ling A."/>
            <person name="Lombard V."/>
            <person name="Lucas S."/>
            <person name="Lundell T."/>
            <person name="Martin R."/>
            <person name="McLaughlin D.J."/>
            <person name="Morgenstern I."/>
            <person name="Morin E."/>
            <person name="Murat C."/>
            <person name="Nagy L.G."/>
            <person name="Nolan M."/>
            <person name="Ohm R.A."/>
            <person name="Patyshakuliyeva A."/>
            <person name="Rokas A."/>
            <person name="Ruiz-Duenas F.J."/>
            <person name="Sabat G."/>
            <person name="Salamov A."/>
            <person name="Samejima M."/>
            <person name="Schmutz J."/>
            <person name="Slot J.C."/>
            <person name="St John F."/>
            <person name="Stenlid J."/>
            <person name="Sun H."/>
            <person name="Sun S."/>
            <person name="Syed K."/>
            <person name="Tsang A."/>
            <person name="Wiebenga A."/>
            <person name="Young D."/>
            <person name="Pisabarro A."/>
            <person name="Eastwood D.C."/>
            <person name="Martin F."/>
            <person name="Cullen D."/>
            <person name="Grigoriev I.V."/>
            <person name="Hibbett D.S."/>
        </authorList>
    </citation>
    <scope>NUCLEOTIDE SEQUENCE [LARGE SCALE GENOMIC DNA]</scope>
    <source>
        <strain evidence="6">RWD-64-598 SS2</strain>
    </source>
</reference>
<evidence type="ECO:0000256" key="2">
    <source>
        <dbReference type="ARBA" id="ARBA00022737"/>
    </source>
</evidence>
<dbReference type="SMART" id="SM00320">
    <property type="entry name" value="WD40"/>
    <property type="match status" value="5"/>
</dbReference>
<feature type="repeat" description="WD" evidence="3">
    <location>
        <begin position="10"/>
        <end position="51"/>
    </location>
</feature>
<evidence type="ECO:0000313" key="5">
    <source>
        <dbReference type="EMBL" id="EIW81965.1"/>
    </source>
</evidence>
<dbReference type="PROSITE" id="PS50294">
    <property type="entry name" value="WD_REPEATS_REGION"/>
    <property type="match status" value="1"/>
</dbReference>
<organism evidence="5 6">
    <name type="scientific">Coniophora puteana (strain RWD-64-598)</name>
    <name type="common">Brown rot fungus</name>
    <dbReference type="NCBI Taxonomy" id="741705"/>
    <lineage>
        <taxon>Eukaryota</taxon>
        <taxon>Fungi</taxon>
        <taxon>Dikarya</taxon>
        <taxon>Basidiomycota</taxon>
        <taxon>Agaricomycotina</taxon>
        <taxon>Agaricomycetes</taxon>
        <taxon>Agaricomycetidae</taxon>
        <taxon>Boletales</taxon>
        <taxon>Coniophorineae</taxon>
        <taxon>Coniophoraceae</taxon>
        <taxon>Coniophora</taxon>
    </lineage>
</organism>
<evidence type="ECO:0000256" key="4">
    <source>
        <dbReference type="SAM" id="Phobius"/>
    </source>
</evidence>
<keyword evidence="6" id="KW-1185">Reference proteome</keyword>
<dbReference type="PANTHER" id="PTHR19857">
    <property type="entry name" value="MITOCHONDRIAL DIVISION PROTEIN 1-RELATED"/>
    <property type="match status" value="1"/>
</dbReference>
<dbReference type="PROSITE" id="PS50082">
    <property type="entry name" value="WD_REPEATS_2"/>
    <property type="match status" value="2"/>
</dbReference>
<evidence type="ECO:0000256" key="3">
    <source>
        <dbReference type="PROSITE-ProRule" id="PRU00221"/>
    </source>
</evidence>
<protein>
    <submittedName>
        <fullName evidence="5">WD40 repeat-like protein</fullName>
    </submittedName>
</protein>
<dbReference type="OrthoDB" id="3238562at2759"/>
<dbReference type="InterPro" id="IPR015943">
    <property type="entry name" value="WD40/YVTN_repeat-like_dom_sf"/>
</dbReference>
<keyword evidence="4" id="KW-1133">Transmembrane helix</keyword>
<dbReference type="Pfam" id="PF00400">
    <property type="entry name" value="WD40"/>
    <property type="match status" value="3"/>
</dbReference>
<keyword evidence="4" id="KW-0472">Membrane</keyword>
<dbReference type="Gene3D" id="2.130.10.10">
    <property type="entry name" value="YVTN repeat-like/Quinoprotein amine dehydrogenase"/>
    <property type="match status" value="2"/>
</dbReference>
<keyword evidence="2" id="KW-0677">Repeat</keyword>
<name>A0A5M3MTH4_CONPW</name>
<dbReference type="OMA" id="STISEWP"/>
<dbReference type="InterPro" id="IPR001680">
    <property type="entry name" value="WD40_rpt"/>
</dbReference>
<dbReference type="RefSeq" id="XP_007767807.1">
    <property type="nucleotide sequence ID" value="XM_007769617.1"/>
</dbReference>
<evidence type="ECO:0000313" key="6">
    <source>
        <dbReference type="Proteomes" id="UP000053558"/>
    </source>
</evidence>
<keyword evidence="4" id="KW-0812">Transmembrane</keyword>
<dbReference type="KEGG" id="cput:CONPUDRAFT_152858"/>
<feature type="transmembrane region" description="Helical" evidence="4">
    <location>
        <begin position="346"/>
        <end position="370"/>
    </location>
</feature>
<proteinExistence type="predicted"/>
<dbReference type="AlphaFoldDB" id="A0A5M3MTH4"/>
<dbReference type="EMBL" id="JH711577">
    <property type="protein sequence ID" value="EIW81965.1"/>
    <property type="molecule type" value="Genomic_DNA"/>
</dbReference>
<dbReference type="InterPro" id="IPR036322">
    <property type="entry name" value="WD40_repeat_dom_sf"/>
</dbReference>
<dbReference type="Proteomes" id="UP000053558">
    <property type="component" value="Unassembled WGS sequence"/>
</dbReference>
<comment type="caution">
    <text evidence="5">The sequence shown here is derived from an EMBL/GenBank/DDBJ whole genome shotgun (WGS) entry which is preliminary data.</text>
</comment>